<protein>
    <recommendedName>
        <fullName evidence="1">Intermembrane lipid transfer protein VPS13-like C-terminal domain-containing protein</fullName>
    </recommendedName>
</protein>
<dbReference type="Proteomes" id="UP001634394">
    <property type="component" value="Unassembled WGS sequence"/>
</dbReference>
<reference evidence="2 3" key="1">
    <citation type="submission" date="2024-11" db="EMBL/GenBank/DDBJ databases">
        <title>Chromosome-level genome assembly of the freshwater bivalve Anodonta woodiana.</title>
        <authorList>
            <person name="Chen X."/>
        </authorList>
    </citation>
    <scope>NUCLEOTIDE SEQUENCE [LARGE SCALE GENOMIC DNA]</scope>
    <source>
        <strain evidence="2">MN2024</strain>
        <tissue evidence="2">Gills</tissue>
    </source>
</reference>
<feature type="domain" description="Intermembrane lipid transfer protein VPS13-like C-terminal" evidence="1">
    <location>
        <begin position="360"/>
        <end position="460"/>
    </location>
</feature>
<evidence type="ECO:0000259" key="1">
    <source>
        <dbReference type="Pfam" id="PF25037"/>
    </source>
</evidence>
<dbReference type="Pfam" id="PF25037">
    <property type="entry name" value="VPS13_C"/>
    <property type="match status" value="1"/>
</dbReference>
<dbReference type="PANTHER" id="PTHR16166:SF141">
    <property type="entry name" value="INTERMEMBRANE LIPID TRANSFER PROTEIN VPS13D"/>
    <property type="match status" value="1"/>
</dbReference>
<evidence type="ECO:0000313" key="3">
    <source>
        <dbReference type="Proteomes" id="UP001634394"/>
    </source>
</evidence>
<evidence type="ECO:0000313" key="2">
    <source>
        <dbReference type="EMBL" id="KAL3882452.1"/>
    </source>
</evidence>
<proteinExistence type="predicted"/>
<organism evidence="2 3">
    <name type="scientific">Sinanodonta woodiana</name>
    <name type="common">Chinese pond mussel</name>
    <name type="synonym">Anodonta woodiana</name>
    <dbReference type="NCBI Taxonomy" id="1069815"/>
    <lineage>
        <taxon>Eukaryota</taxon>
        <taxon>Metazoa</taxon>
        <taxon>Spiralia</taxon>
        <taxon>Lophotrochozoa</taxon>
        <taxon>Mollusca</taxon>
        <taxon>Bivalvia</taxon>
        <taxon>Autobranchia</taxon>
        <taxon>Heteroconchia</taxon>
        <taxon>Palaeoheterodonta</taxon>
        <taxon>Unionida</taxon>
        <taxon>Unionoidea</taxon>
        <taxon>Unionidae</taxon>
        <taxon>Unioninae</taxon>
        <taxon>Sinanodonta</taxon>
    </lineage>
</organism>
<dbReference type="AlphaFoldDB" id="A0ABD3X883"/>
<dbReference type="InterPro" id="IPR026847">
    <property type="entry name" value="VPS13"/>
</dbReference>
<gene>
    <name evidence="2" type="ORF">ACJMK2_028790</name>
</gene>
<dbReference type="PANTHER" id="PTHR16166">
    <property type="entry name" value="VACUOLAR PROTEIN SORTING-ASSOCIATED PROTEIN VPS13"/>
    <property type="match status" value="1"/>
</dbReference>
<dbReference type="EMBL" id="JBJQND010000003">
    <property type="protein sequence ID" value="KAL3882452.1"/>
    <property type="molecule type" value="Genomic_DNA"/>
</dbReference>
<comment type="caution">
    <text evidence="2">The sequence shown here is derived from an EMBL/GenBank/DDBJ whole genome shotgun (WGS) entry which is preliminary data.</text>
</comment>
<accession>A0ABD3X883</accession>
<keyword evidence="3" id="KW-1185">Reference proteome</keyword>
<name>A0ABD3X883_SINWO</name>
<sequence>MCSLNVGAIAVLGPGPSSNNPDEEIPAHMIMSSEKHRPGSGVLSVRVIMDGPIRVLQIADTQQRVDNQLFGTSRPLFLYISPTAKRDVPENTPAIHVAAHKVPNHKWNAEIYKHLIISVRKLHVQIEERLLWKLLQFAEYSQAEIDMQKIAAGEQESEIATTPASAVQEKRYYFGNLKINTSWVMLSMLTVSRLSPDLKAIKKSTSIPLVNFEELKVLIDPFVRHNPFEPRSVLLREIKRHYVKMTGSLSDTLNSLNMDAKHNEERDRLKLQHGSKSSDHLLAGFKGFGFGIYGGLTSLIKLPIEGGREEGIEGFVKGIGKGVIGTITKPVSGILDLASGAANAVRDTSRRKSHLQPSPVRKPRCCYGPGGLLQAYSVKKAKYQELLYELNKNKYDEIFIVLEHLRSTPETISALITSKQVYFLGRPDSEVFLHIPHENLETCYSSEKDGRCYIEILMKSDGYESTTSLKRPQIRCNSKLTAQKVCQQIMYAKSLYDEQKQTLDVTEQLDDPDE</sequence>
<dbReference type="InterPro" id="IPR056748">
    <property type="entry name" value="VPS13-like_C"/>
</dbReference>